<evidence type="ECO:0000256" key="4">
    <source>
        <dbReference type="ARBA" id="ARBA00022448"/>
    </source>
</evidence>
<dbReference type="eggNOG" id="KOG0412">
    <property type="taxonomic scope" value="Eukaryota"/>
</dbReference>
<feature type="compositionally biased region" description="Polar residues" evidence="9">
    <location>
        <begin position="339"/>
        <end position="348"/>
    </location>
</feature>
<proteinExistence type="inferred from homology"/>
<feature type="domain" description="COG4 transport protein middle alpha-helical bundle" evidence="10">
    <location>
        <begin position="179"/>
        <end position="515"/>
    </location>
</feature>
<dbReference type="STRING" id="1182542.W9ZFC9"/>
<dbReference type="HOGENOM" id="CLU_014853_3_0_1"/>
<dbReference type="SMART" id="SM00762">
    <property type="entry name" value="Cog4"/>
    <property type="match status" value="1"/>
</dbReference>
<evidence type="ECO:0000256" key="7">
    <source>
        <dbReference type="ARBA" id="ARBA00023136"/>
    </source>
</evidence>
<dbReference type="Proteomes" id="UP000019478">
    <property type="component" value="Unassembled WGS sequence"/>
</dbReference>
<organism evidence="11 12">
    <name type="scientific">Capronia epimyces CBS 606.96</name>
    <dbReference type="NCBI Taxonomy" id="1182542"/>
    <lineage>
        <taxon>Eukaryota</taxon>
        <taxon>Fungi</taxon>
        <taxon>Dikarya</taxon>
        <taxon>Ascomycota</taxon>
        <taxon>Pezizomycotina</taxon>
        <taxon>Eurotiomycetes</taxon>
        <taxon>Chaetothyriomycetidae</taxon>
        <taxon>Chaetothyriales</taxon>
        <taxon>Herpotrichiellaceae</taxon>
        <taxon>Capronia</taxon>
    </lineage>
</organism>
<dbReference type="InterPro" id="IPR013167">
    <property type="entry name" value="COG4_M"/>
</dbReference>
<evidence type="ECO:0000256" key="9">
    <source>
        <dbReference type="SAM" id="MobiDB-lite"/>
    </source>
</evidence>
<evidence type="ECO:0000256" key="1">
    <source>
        <dbReference type="ARBA" id="ARBA00004395"/>
    </source>
</evidence>
<protein>
    <recommendedName>
        <fullName evidence="3">Conserved oligomeric Golgi complex subunit 4</fullName>
    </recommendedName>
    <alternativeName>
        <fullName evidence="8">Component of oligomeric Golgi complex 4</fullName>
    </alternativeName>
</protein>
<accession>W9ZFC9</accession>
<evidence type="ECO:0000256" key="8">
    <source>
        <dbReference type="ARBA" id="ARBA00031340"/>
    </source>
</evidence>
<dbReference type="PANTHER" id="PTHR24016">
    <property type="entry name" value="CONSERVED OLIGOMERIC GOLGI COMPLEX SUBUNIT 4"/>
    <property type="match status" value="1"/>
</dbReference>
<dbReference type="GO" id="GO:0000139">
    <property type="term" value="C:Golgi membrane"/>
    <property type="evidence" value="ECO:0007669"/>
    <property type="project" value="UniProtKB-SubCell"/>
</dbReference>
<comment type="subcellular location">
    <subcellularLocation>
        <location evidence="1">Golgi apparatus membrane</location>
        <topology evidence="1">Peripheral membrane protein</topology>
    </subcellularLocation>
</comment>
<keyword evidence="6" id="KW-0333">Golgi apparatus</keyword>
<dbReference type="InterPro" id="IPR048682">
    <property type="entry name" value="COG4"/>
</dbReference>
<keyword evidence="4" id="KW-0813">Transport</keyword>
<sequence>MTTNGHLSDLEPEEDSTSVYDARSVTEIRAALAELHKKEATVTSRLDALINAQRDLQHELSRLDLFRANVTAQASKARAVSNGMLSDAASNAKRISNSVKLLDLEQARVKATLTVVEQVGELKACVLGVSGSMGAAQDWETAASYLNRASKIPTEVINGSFAARIVPTAEVPDPPAVTLETASESLCSLFVREFDKAVKDNEGARITRFFKLFPLINRTDVGLDVYGRYVCQGVAARARANLNAGTGGNQSKDGFFYANALTKLFEHVAQIIEGHGGLVERHYGPGKMTRVIERLQNEADLQGGIILDTWSDERRIDRQLTDIKSYAFTFLVQSFMPTQRASSGTPRANSPVPGRASEDESVDMKQVDALLNEMTIMLSKWSLYTRFVTDKCNGTPADDTLSVPAFLLHSGLMKKVQDKLILPFNTMTTFFFRRSVEKAFQLDEQPPDLSLNPHKPLNSNPPHVTSAIEDIMYIVNKILQQSLATSQKAVVSNVLPTLGRVLGSDFIGMEQRKMRDESYPKAALQGQLPPETTIVSFLVLINNLDVAKDYVDQIVRARLELTAGSPHQPLRNLFPGEADEVAASLSSFSSIFSDKVNELISDGVNVVFHNVMKPRLRPILMDAFRDTDYQLTKEQLQDLAQEMDGAGESDGFSAEVRMRFQLGWDALTKPIGRIMTERTYDQLLTIVITYLSKMLEKRLWTYHGRVNEIGAARLEHDINEIIKVVVRGQKYTFREAFLRCSQICMIMNMDEEEWDESADSGGEFADKLKPDERIRARNMVKERS</sequence>
<dbReference type="RefSeq" id="XP_007730119.1">
    <property type="nucleotide sequence ID" value="XM_007731929.1"/>
</dbReference>
<evidence type="ECO:0000256" key="6">
    <source>
        <dbReference type="ARBA" id="ARBA00023034"/>
    </source>
</evidence>
<dbReference type="InterPro" id="IPR048684">
    <property type="entry name" value="COG4_C"/>
</dbReference>
<dbReference type="Pfam" id="PF20662">
    <property type="entry name" value="COG4_C"/>
    <property type="match status" value="1"/>
</dbReference>
<evidence type="ECO:0000313" key="12">
    <source>
        <dbReference type="Proteomes" id="UP000019478"/>
    </source>
</evidence>
<reference evidence="11 12" key="1">
    <citation type="submission" date="2013-03" db="EMBL/GenBank/DDBJ databases">
        <title>The Genome Sequence of Capronia epimyces CBS 606.96.</title>
        <authorList>
            <consortium name="The Broad Institute Genomics Platform"/>
            <person name="Cuomo C."/>
            <person name="de Hoog S."/>
            <person name="Gorbushina A."/>
            <person name="Walker B."/>
            <person name="Young S.K."/>
            <person name="Zeng Q."/>
            <person name="Gargeya S."/>
            <person name="Fitzgerald M."/>
            <person name="Haas B."/>
            <person name="Abouelleil A."/>
            <person name="Allen A.W."/>
            <person name="Alvarado L."/>
            <person name="Arachchi H.M."/>
            <person name="Berlin A.M."/>
            <person name="Chapman S.B."/>
            <person name="Gainer-Dewar J."/>
            <person name="Goldberg J."/>
            <person name="Griggs A."/>
            <person name="Gujja S."/>
            <person name="Hansen M."/>
            <person name="Howarth C."/>
            <person name="Imamovic A."/>
            <person name="Ireland A."/>
            <person name="Larimer J."/>
            <person name="McCowan C."/>
            <person name="Murphy C."/>
            <person name="Pearson M."/>
            <person name="Poon T.W."/>
            <person name="Priest M."/>
            <person name="Roberts A."/>
            <person name="Saif S."/>
            <person name="Shea T."/>
            <person name="Sisk P."/>
            <person name="Sykes S."/>
            <person name="Wortman J."/>
            <person name="Nusbaum C."/>
            <person name="Birren B."/>
        </authorList>
    </citation>
    <scope>NUCLEOTIDE SEQUENCE [LARGE SCALE GENOMIC DNA]</scope>
    <source>
        <strain evidence="11 12">CBS 606.96</strain>
    </source>
</reference>
<dbReference type="Pfam" id="PF08318">
    <property type="entry name" value="COG4_m"/>
    <property type="match status" value="1"/>
</dbReference>
<dbReference type="OrthoDB" id="47059at2759"/>
<dbReference type="AlphaFoldDB" id="W9ZFC9"/>
<feature type="region of interest" description="Disordered" evidence="9">
    <location>
        <begin position="339"/>
        <end position="361"/>
    </location>
</feature>
<dbReference type="GO" id="GO:0015031">
    <property type="term" value="P:protein transport"/>
    <property type="evidence" value="ECO:0007669"/>
    <property type="project" value="UniProtKB-KW"/>
</dbReference>
<keyword evidence="5" id="KW-0653">Protein transport</keyword>
<keyword evidence="7" id="KW-0472">Membrane</keyword>
<evidence type="ECO:0000256" key="3">
    <source>
        <dbReference type="ARBA" id="ARBA00020975"/>
    </source>
</evidence>
<evidence type="ECO:0000256" key="5">
    <source>
        <dbReference type="ARBA" id="ARBA00022927"/>
    </source>
</evidence>
<evidence type="ECO:0000259" key="10">
    <source>
        <dbReference type="SMART" id="SM00762"/>
    </source>
</evidence>
<dbReference type="Gene3D" id="1.20.58.1970">
    <property type="match status" value="1"/>
</dbReference>
<dbReference type="PANTHER" id="PTHR24016:SF0">
    <property type="entry name" value="CONSERVED OLIGOMERIC GOLGI COMPLEX SUBUNIT 4"/>
    <property type="match status" value="1"/>
</dbReference>
<evidence type="ECO:0000256" key="2">
    <source>
        <dbReference type="ARBA" id="ARBA00009215"/>
    </source>
</evidence>
<comment type="similarity">
    <text evidence="2">Belongs to the COG4 family.</text>
</comment>
<dbReference type="InterPro" id="IPR048680">
    <property type="entry name" value="COG4_N"/>
</dbReference>
<gene>
    <name evidence="11" type="ORF">A1O3_01786</name>
</gene>
<dbReference type="Pfam" id="PF20663">
    <property type="entry name" value="COG4_N"/>
    <property type="match status" value="1"/>
</dbReference>
<name>W9ZFC9_9EURO</name>
<dbReference type="GeneID" id="19165919"/>
<dbReference type="EMBL" id="AMGY01000001">
    <property type="protein sequence ID" value="EXJ93229.1"/>
    <property type="molecule type" value="Genomic_DNA"/>
</dbReference>
<keyword evidence="12" id="KW-1185">Reference proteome</keyword>
<evidence type="ECO:0000313" key="11">
    <source>
        <dbReference type="EMBL" id="EXJ93229.1"/>
    </source>
</evidence>
<comment type="caution">
    <text evidence="11">The sequence shown here is derived from an EMBL/GenBank/DDBJ whole genome shotgun (WGS) entry which is preliminary data.</text>
</comment>